<dbReference type="RefSeq" id="WP_114435277.1">
    <property type="nucleotide sequence ID" value="NZ_QPJI01000019.1"/>
</dbReference>
<dbReference type="Proteomes" id="UP000253647">
    <property type="component" value="Unassembled WGS sequence"/>
</dbReference>
<name>A0A368X5Y8_MARNT</name>
<reference evidence="1 2" key="1">
    <citation type="submission" date="2018-07" db="EMBL/GenBank/DDBJ databases">
        <title>Freshwater and sediment microbial communities from various areas in North America, analyzing microbe dynamics in response to fracking.</title>
        <authorList>
            <person name="Lamendella R."/>
        </authorList>
    </citation>
    <scope>NUCLEOTIDE SEQUENCE [LARGE SCALE GENOMIC DNA]</scope>
    <source>
        <strain evidence="1 2">105B</strain>
    </source>
</reference>
<evidence type="ECO:0000313" key="1">
    <source>
        <dbReference type="EMBL" id="RCW63235.1"/>
    </source>
</evidence>
<evidence type="ECO:0000313" key="2">
    <source>
        <dbReference type="Proteomes" id="UP000253647"/>
    </source>
</evidence>
<dbReference type="AlphaFoldDB" id="A0A368X5Y8"/>
<comment type="caution">
    <text evidence="1">The sequence shown here is derived from an EMBL/GenBank/DDBJ whole genome shotgun (WGS) entry which is preliminary data.</text>
</comment>
<gene>
    <name evidence="1" type="ORF">DET61_1192</name>
</gene>
<protein>
    <submittedName>
        <fullName evidence="1">Uncharacterized protein</fullName>
    </submittedName>
</protein>
<dbReference type="EMBL" id="QPJI01000019">
    <property type="protein sequence ID" value="RCW63235.1"/>
    <property type="molecule type" value="Genomic_DNA"/>
</dbReference>
<accession>A0A368X5Y8</accession>
<organism evidence="1 2">
    <name type="scientific">Marinobacter nauticus</name>
    <name type="common">Marinobacter hydrocarbonoclasticus</name>
    <name type="synonym">Marinobacter aquaeolei</name>
    <dbReference type="NCBI Taxonomy" id="2743"/>
    <lineage>
        <taxon>Bacteria</taxon>
        <taxon>Pseudomonadati</taxon>
        <taxon>Pseudomonadota</taxon>
        <taxon>Gammaproteobacteria</taxon>
        <taxon>Pseudomonadales</taxon>
        <taxon>Marinobacteraceae</taxon>
        <taxon>Marinobacter</taxon>
    </lineage>
</organism>
<sequence>MPKVSTIDRHALAKVIRPALDKKLKELSEELGVQLTTGSGQYGYTTGFLKIEIATITEDGQVLTPERDAFLKYHGVYDLPKEALDAIIKMGSEEFRIAGINTKARKNNVVLEKTDNSGRKAVAPASAVLAAYNMQHVYKRAS</sequence>
<proteinExistence type="predicted"/>